<evidence type="ECO:0000256" key="12">
    <source>
        <dbReference type="SAM" id="MobiDB-lite"/>
    </source>
</evidence>
<sequence length="590" mass="67441">MNFVSQLSLGTPRHDNNQTPNLSRRHTYGDVKWQVKMLKSQKDASELIPYQEQRRRFSLPKTLESSFDLQNLSEEEEPSTSRPLIAIKNFLRVDENENERASSYGKSLLEDLPEEHNCRSLGCERVVINVSGLPFETQVRTLNRFPETLLGNPEKRKQFWDEKRNEYFLDRHRPSFQAILYYYQSGGRLKKPLEVPIDIFLSELYFYELGDKAIDGFKCNEGFIMTNDNAKQLLPKTKWAKSIFLVMEYPNHSRTSKVYAMISVFMILTSVVTFCVETLPQLKDLECRNISSIDSWANTTYQQVIHLSSPLFIIETCCVLFFSTELVLRFFVTPGKVKFLKTLINWIDLASIAPFFLLLGSNLMSGHCGDKHKGSALTVLRVLRVVRILKLSKHSHGLRILGMTLKTSIRELTMFLLFLALATIIFSGAIYFVELNNPDCMFMSIPDAFWWAIVTMTTVGYGDYVPVGTLGKLIGGLCVLSGVLVIALPVPVIVANFNNYYRHYTVLRQSEMDVITKEDVSKPSTQVIHLLGIPRFLRSECDRRTDRQTDILHKPNSGCSPYGGPLKKVGFISNEITSLLMNTNTYTLHK</sequence>
<dbReference type="SUPFAM" id="SSF81324">
    <property type="entry name" value="Voltage-gated potassium channels"/>
    <property type="match status" value="1"/>
</dbReference>
<keyword evidence="15" id="KW-1185">Reference proteome</keyword>
<feature type="transmembrane region" description="Helical" evidence="13">
    <location>
        <begin position="473"/>
        <end position="494"/>
    </location>
</feature>
<dbReference type="GO" id="GO:0051260">
    <property type="term" value="P:protein homooligomerization"/>
    <property type="evidence" value="ECO:0007669"/>
    <property type="project" value="InterPro"/>
</dbReference>
<dbReference type="GeneID" id="106073679"/>
<dbReference type="InterPro" id="IPR011333">
    <property type="entry name" value="SKP1/BTB/POZ_sf"/>
</dbReference>
<dbReference type="InterPro" id="IPR027359">
    <property type="entry name" value="Volt_channel_dom_sf"/>
</dbReference>
<dbReference type="FunFam" id="3.30.710.10:FF:000053">
    <property type="entry name" value="potassium voltage-gated channel subfamily A member 4"/>
    <property type="match status" value="1"/>
</dbReference>
<dbReference type="RefSeq" id="XP_055882589.1">
    <property type="nucleotide sequence ID" value="XM_056026614.1"/>
</dbReference>
<evidence type="ECO:0000313" key="26">
    <source>
        <dbReference type="RefSeq" id="XP_055882591.1"/>
    </source>
</evidence>
<dbReference type="InterPro" id="IPR028325">
    <property type="entry name" value="VG_K_chnl"/>
</dbReference>
<dbReference type="InterPro" id="IPR003972">
    <property type="entry name" value="K_chnl_volt-dep_Kv1"/>
</dbReference>
<keyword evidence="11" id="KW-0407">Ion channel</keyword>
<evidence type="ECO:0000313" key="21">
    <source>
        <dbReference type="RefSeq" id="XP_055882586.1"/>
    </source>
</evidence>
<feature type="region of interest" description="Disordered" evidence="12">
    <location>
        <begin position="1"/>
        <end position="26"/>
    </location>
</feature>
<feature type="domain" description="BTB" evidence="14">
    <location>
        <begin position="124"/>
        <end position="218"/>
    </location>
</feature>
<dbReference type="SUPFAM" id="SSF54695">
    <property type="entry name" value="POZ domain"/>
    <property type="match status" value="1"/>
</dbReference>
<dbReference type="PRINTS" id="PR00169">
    <property type="entry name" value="KCHANNEL"/>
</dbReference>
<dbReference type="PRINTS" id="PR01491">
    <property type="entry name" value="KVCHANNEL"/>
</dbReference>
<dbReference type="RefSeq" id="XP_055882581.1">
    <property type="nucleotide sequence ID" value="XM_056026606.1"/>
</dbReference>
<dbReference type="InterPro" id="IPR003968">
    <property type="entry name" value="K_chnl_volt-dep_Kv"/>
</dbReference>
<keyword evidence="6" id="KW-0851">Voltage-gated channel</keyword>
<dbReference type="GO" id="GO:0008076">
    <property type="term" value="C:voltage-gated potassium channel complex"/>
    <property type="evidence" value="ECO:0007669"/>
    <property type="project" value="InterPro"/>
</dbReference>
<dbReference type="RefSeq" id="XP_055882587.1">
    <property type="nucleotide sequence ID" value="XM_056026612.1"/>
</dbReference>
<dbReference type="Gene3D" id="3.30.710.10">
    <property type="entry name" value="Potassium Channel Kv1.1, Chain A"/>
    <property type="match status" value="1"/>
</dbReference>
<dbReference type="Pfam" id="PF02214">
    <property type="entry name" value="BTB_2"/>
    <property type="match status" value="1"/>
</dbReference>
<dbReference type="PRINTS" id="PR01496">
    <property type="entry name" value="SHAKERCHANEL"/>
</dbReference>
<evidence type="ECO:0000256" key="8">
    <source>
        <dbReference type="ARBA" id="ARBA00022989"/>
    </source>
</evidence>
<keyword evidence="4 13" id="KW-0812">Transmembrane</keyword>
<evidence type="ECO:0000313" key="15">
    <source>
        <dbReference type="Proteomes" id="UP001165740"/>
    </source>
</evidence>
<evidence type="ECO:0000256" key="11">
    <source>
        <dbReference type="ARBA" id="ARBA00023303"/>
    </source>
</evidence>
<keyword evidence="5" id="KW-0631">Potassium channel</keyword>
<evidence type="ECO:0000256" key="3">
    <source>
        <dbReference type="ARBA" id="ARBA00022538"/>
    </source>
</evidence>
<dbReference type="OMA" id="TTFCVET"/>
<evidence type="ECO:0000313" key="18">
    <source>
        <dbReference type="RefSeq" id="XP_055882583.1"/>
    </source>
</evidence>
<dbReference type="RefSeq" id="XP_055882585.1">
    <property type="nucleotide sequence ID" value="XM_056026610.1"/>
</dbReference>
<evidence type="ECO:0000313" key="23">
    <source>
        <dbReference type="RefSeq" id="XP_055882588.1"/>
    </source>
</evidence>
<dbReference type="Proteomes" id="UP001165740">
    <property type="component" value="Chromosome 4"/>
</dbReference>
<evidence type="ECO:0000256" key="5">
    <source>
        <dbReference type="ARBA" id="ARBA00022826"/>
    </source>
</evidence>
<comment type="subcellular location">
    <subcellularLocation>
        <location evidence="1">Membrane</location>
        <topology evidence="1">Multi-pass membrane protein</topology>
    </subcellularLocation>
</comment>
<dbReference type="PANTHER" id="PTHR11537:SF155">
    <property type="entry name" value="POTASSIUM VOLTAGE-GATED CHANNEL SUBFAMILY A MEMBER 7"/>
    <property type="match status" value="1"/>
</dbReference>
<accession>A0A9W3A5Y4</accession>
<dbReference type="RefSeq" id="XP_055882584.1">
    <property type="nucleotide sequence ID" value="XM_056026609.1"/>
</dbReference>
<evidence type="ECO:0000256" key="1">
    <source>
        <dbReference type="ARBA" id="ARBA00004141"/>
    </source>
</evidence>
<proteinExistence type="predicted"/>
<evidence type="ECO:0000256" key="4">
    <source>
        <dbReference type="ARBA" id="ARBA00022692"/>
    </source>
</evidence>
<dbReference type="GO" id="GO:0005251">
    <property type="term" value="F:delayed rectifier potassium channel activity"/>
    <property type="evidence" value="ECO:0007669"/>
    <property type="project" value="TreeGrafter"/>
</dbReference>
<dbReference type="PANTHER" id="PTHR11537">
    <property type="entry name" value="VOLTAGE-GATED POTASSIUM CHANNEL"/>
    <property type="match status" value="1"/>
</dbReference>
<dbReference type="Gene3D" id="1.10.287.70">
    <property type="match status" value="1"/>
</dbReference>
<feature type="transmembrane region" description="Helical" evidence="13">
    <location>
        <begin position="448"/>
        <end position="466"/>
    </location>
</feature>
<keyword evidence="8 13" id="KW-1133">Transmembrane helix</keyword>
<evidence type="ECO:0000313" key="16">
    <source>
        <dbReference type="RefSeq" id="XP_055882581.1"/>
    </source>
</evidence>
<evidence type="ECO:0000256" key="9">
    <source>
        <dbReference type="ARBA" id="ARBA00023065"/>
    </source>
</evidence>
<dbReference type="RefSeq" id="XP_055882590.1">
    <property type="nucleotide sequence ID" value="XM_056026615.1"/>
</dbReference>
<name>A0A9W3A5Y4_BIOGL</name>
<dbReference type="RefSeq" id="XP_055882588.1">
    <property type="nucleotide sequence ID" value="XM_056026613.1"/>
</dbReference>
<evidence type="ECO:0000256" key="6">
    <source>
        <dbReference type="ARBA" id="ARBA00022882"/>
    </source>
</evidence>
<keyword evidence="3" id="KW-0633">Potassium transport</keyword>
<dbReference type="GO" id="GO:0001508">
    <property type="term" value="P:action potential"/>
    <property type="evidence" value="ECO:0007669"/>
    <property type="project" value="TreeGrafter"/>
</dbReference>
<evidence type="ECO:0000256" key="10">
    <source>
        <dbReference type="ARBA" id="ARBA00023136"/>
    </source>
</evidence>
<feature type="transmembrane region" description="Helical" evidence="13">
    <location>
        <begin position="258"/>
        <end position="279"/>
    </location>
</feature>
<dbReference type="RefSeq" id="XP_055882586.1">
    <property type="nucleotide sequence ID" value="XM_056026611.1"/>
</dbReference>
<evidence type="ECO:0000259" key="14">
    <source>
        <dbReference type="SMART" id="SM00225"/>
    </source>
</evidence>
<dbReference type="SMART" id="SM00225">
    <property type="entry name" value="BTB"/>
    <property type="match status" value="1"/>
</dbReference>
<dbReference type="RefSeq" id="XP_055882582.1">
    <property type="nucleotide sequence ID" value="XM_056026607.1"/>
</dbReference>
<reference evidence="16 17" key="1">
    <citation type="submission" date="2025-04" db="UniProtKB">
        <authorList>
            <consortium name="RefSeq"/>
        </authorList>
    </citation>
    <scope>IDENTIFICATION</scope>
</reference>
<protein>
    <submittedName>
        <fullName evidence="16 17">Potassium voltage-gated channel subfamily A member 1-like isoform X1</fullName>
    </submittedName>
</protein>
<evidence type="ECO:0000256" key="7">
    <source>
        <dbReference type="ARBA" id="ARBA00022958"/>
    </source>
</evidence>
<gene>
    <name evidence="16 17 18 19 20 21 22 23 24 25 26" type="primary">LOC106073679</name>
</gene>
<evidence type="ECO:0000313" key="19">
    <source>
        <dbReference type="RefSeq" id="XP_055882584.1"/>
    </source>
</evidence>
<dbReference type="InterPro" id="IPR000210">
    <property type="entry name" value="BTB/POZ_dom"/>
</dbReference>
<dbReference type="AlphaFoldDB" id="A0A9W3A5Y4"/>
<keyword evidence="7" id="KW-0630">Potassium</keyword>
<feature type="transmembrane region" description="Helical" evidence="13">
    <location>
        <begin position="343"/>
        <end position="363"/>
    </location>
</feature>
<evidence type="ECO:0000313" key="17">
    <source>
        <dbReference type="RefSeq" id="XP_055882582.1"/>
    </source>
</evidence>
<dbReference type="InterPro" id="IPR005821">
    <property type="entry name" value="Ion_trans_dom"/>
</dbReference>
<evidence type="ECO:0000313" key="22">
    <source>
        <dbReference type="RefSeq" id="XP_055882587.1"/>
    </source>
</evidence>
<organism evidence="15 25">
    <name type="scientific">Biomphalaria glabrata</name>
    <name type="common">Bloodfluke planorb</name>
    <name type="synonym">Freshwater snail</name>
    <dbReference type="NCBI Taxonomy" id="6526"/>
    <lineage>
        <taxon>Eukaryota</taxon>
        <taxon>Metazoa</taxon>
        <taxon>Spiralia</taxon>
        <taxon>Lophotrochozoa</taxon>
        <taxon>Mollusca</taxon>
        <taxon>Gastropoda</taxon>
        <taxon>Heterobranchia</taxon>
        <taxon>Euthyneura</taxon>
        <taxon>Panpulmonata</taxon>
        <taxon>Hygrophila</taxon>
        <taxon>Lymnaeoidea</taxon>
        <taxon>Planorbidae</taxon>
        <taxon>Biomphalaria</taxon>
    </lineage>
</organism>
<dbReference type="OrthoDB" id="415460at2759"/>
<dbReference type="FunFam" id="1.10.287.70:FF:000002">
    <property type="entry name" value="Potassium voltage-gated channel subfamily a member"/>
    <property type="match status" value="1"/>
</dbReference>
<dbReference type="InterPro" id="IPR003131">
    <property type="entry name" value="T1-type_BTB"/>
</dbReference>
<dbReference type="RefSeq" id="XP_055882583.1">
    <property type="nucleotide sequence ID" value="XM_056026608.1"/>
</dbReference>
<keyword evidence="10 13" id="KW-0472">Membrane</keyword>
<keyword evidence="2" id="KW-0813">Transport</keyword>
<dbReference type="Pfam" id="PF00520">
    <property type="entry name" value="Ion_trans"/>
    <property type="match status" value="1"/>
</dbReference>
<dbReference type="Gene3D" id="1.20.120.350">
    <property type="entry name" value="Voltage-gated potassium channels. Chain C"/>
    <property type="match status" value="1"/>
</dbReference>
<dbReference type="RefSeq" id="XP_055882591.1">
    <property type="nucleotide sequence ID" value="XM_056026616.1"/>
</dbReference>
<evidence type="ECO:0000313" key="20">
    <source>
        <dbReference type="RefSeq" id="XP_055882585.1"/>
    </source>
</evidence>
<evidence type="ECO:0000256" key="13">
    <source>
        <dbReference type="SAM" id="Phobius"/>
    </source>
</evidence>
<feature type="transmembrane region" description="Helical" evidence="13">
    <location>
        <begin position="311"/>
        <end position="331"/>
    </location>
</feature>
<evidence type="ECO:0000256" key="2">
    <source>
        <dbReference type="ARBA" id="ARBA00022448"/>
    </source>
</evidence>
<feature type="transmembrane region" description="Helical" evidence="13">
    <location>
        <begin position="412"/>
        <end position="433"/>
    </location>
</feature>
<evidence type="ECO:0000313" key="25">
    <source>
        <dbReference type="RefSeq" id="XP_055882590.1"/>
    </source>
</evidence>
<keyword evidence="9" id="KW-0406">Ion transport</keyword>
<evidence type="ECO:0000313" key="24">
    <source>
        <dbReference type="RefSeq" id="XP_055882589.1"/>
    </source>
</evidence>